<evidence type="ECO:0000256" key="17">
    <source>
        <dbReference type="ARBA" id="ARBA00023180"/>
    </source>
</evidence>
<dbReference type="InterPro" id="IPR017441">
    <property type="entry name" value="Protein_kinase_ATP_BS"/>
</dbReference>
<keyword evidence="13 20" id="KW-0067">ATP-binding</keyword>
<evidence type="ECO:0000256" key="4">
    <source>
        <dbReference type="ARBA" id="ARBA00022527"/>
    </source>
</evidence>
<keyword evidence="12" id="KW-0418">Kinase</keyword>
<evidence type="ECO:0000256" key="21">
    <source>
        <dbReference type="RuleBase" id="RU000304"/>
    </source>
</evidence>
<evidence type="ECO:0000256" key="14">
    <source>
        <dbReference type="ARBA" id="ARBA00022989"/>
    </source>
</evidence>
<dbReference type="PANTHER" id="PTHR48055">
    <property type="entry name" value="LEUCINE-RICH REPEAT RECEPTOR PROTEIN KINASE EMS1"/>
    <property type="match status" value="1"/>
</dbReference>
<dbReference type="PROSITE" id="PS00107">
    <property type="entry name" value="PROTEIN_KINASE_ATP"/>
    <property type="match status" value="1"/>
</dbReference>
<proteinExistence type="inferred from homology"/>
<keyword evidence="15 22" id="KW-0472">Membrane</keyword>
<dbReference type="GO" id="GO:0004674">
    <property type="term" value="F:protein serine/threonine kinase activity"/>
    <property type="evidence" value="ECO:0007669"/>
    <property type="project" value="UniProtKB-KW"/>
</dbReference>
<evidence type="ECO:0000256" key="10">
    <source>
        <dbReference type="ARBA" id="ARBA00022737"/>
    </source>
</evidence>
<evidence type="ECO:0000313" key="25">
    <source>
        <dbReference type="Proteomes" id="UP001604277"/>
    </source>
</evidence>
<evidence type="ECO:0000259" key="23">
    <source>
        <dbReference type="PROSITE" id="PS50011"/>
    </source>
</evidence>
<sequence length="398" mass="44192">MSNDAICGKPQFHVPPCPGSSHRSSERKVLLAVLIPITASAAITLVVILLLLRYRKRQVQAQADSLPDIMPERISYYQLQRATDDFSNSNLLGQGSFGSVFKGSFTDGTLVAIKIFQLQLEGAFKSFETECAVLRNLRHRNLTKVISSCSNLDFKALVLEYMPNGSLEKWMHSNGHFLDIVQRLNIMTDVACAVEYLHHGYSPPVVHCDLKPSNILLDQDMVGHVSDFGIAKLFGEEETVRHTTTLATLGYIAPGESTDFVVLSIQYSPESKWLTILNDVMFAEYGAEGIVSTSCDVYSYGILLMETFTRRRPTDEMFSEDSSLRSWIANSIPHAIDQVVDANLISPVEKNLSRKLNCISSIMEMAVNCSAESPGNRPNMKDVVASLQKIKVQLLAYS</sequence>
<feature type="transmembrane region" description="Helical" evidence="22">
    <location>
        <begin position="29"/>
        <end position="52"/>
    </location>
</feature>
<evidence type="ECO:0000256" key="8">
    <source>
        <dbReference type="ARBA" id="ARBA00022692"/>
    </source>
</evidence>
<dbReference type="SMART" id="SM00220">
    <property type="entry name" value="S_TKc"/>
    <property type="match status" value="1"/>
</dbReference>
<evidence type="ECO:0000256" key="7">
    <source>
        <dbReference type="ARBA" id="ARBA00022679"/>
    </source>
</evidence>
<dbReference type="Pfam" id="PF07714">
    <property type="entry name" value="PK_Tyr_Ser-Thr"/>
    <property type="match status" value="1"/>
</dbReference>
<keyword evidence="8 22" id="KW-0812">Transmembrane</keyword>
<evidence type="ECO:0000256" key="6">
    <source>
        <dbReference type="ARBA" id="ARBA00022614"/>
    </source>
</evidence>
<dbReference type="FunFam" id="1.10.510.10:FF:000358">
    <property type="entry name" value="Putative leucine-rich repeat receptor-like serine/threonine-protein kinase"/>
    <property type="match status" value="1"/>
</dbReference>
<evidence type="ECO:0000313" key="24">
    <source>
        <dbReference type="EMBL" id="KAL2544441.1"/>
    </source>
</evidence>
<evidence type="ECO:0000256" key="22">
    <source>
        <dbReference type="SAM" id="Phobius"/>
    </source>
</evidence>
<dbReference type="SUPFAM" id="SSF56112">
    <property type="entry name" value="Protein kinase-like (PK-like)"/>
    <property type="match status" value="1"/>
</dbReference>
<evidence type="ECO:0000256" key="13">
    <source>
        <dbReference type="ARBA" id="ARBA00022840"/>
    </source>
</evidence>
<name>A0ABD1W448_9LAMI</name>
<dbReference type="PROSITE" id="PS00108">
    <property type="entry name" value="PROTEIN_KINASE_ST"/>
    <property type="match status" value="1"/>
</dbReference>
<keyword evidence="9" id="KW-0732">Signal</keyword>
<protein>
    <recommendedName>
        <fullName evidence="2">non-specific serine/threonine protein kinase</fullName>
        <ecNumber evidence="2">2.7.11.1</ecNumber>
    </recommendedName>
</protein>
<evidence type="ECO:0000256" key="15">
    <source>
        <dbReference type="ARBA" id="ARBA00023136"/>
    </source>
</evidence>
<comment type="catalytic activity">
    <reaction evidence="18">
        <text>L-threonyl-[protein] + ATP = O-phospho-L-threonyl-[protein] + ADP + H(+)</text>
        <dbReference type="Rhea" id="RHEA:46608"/>
        <dbReference type="Rhea" id="RHEA-COMP:11060"/>
        <dbReference type="Rhea" id="RHEA-COMP:11605"/>
        <dbReference type="ChEBI" id="CHEBI:15378"/>
        <dbReference type="ChEBI" id="CHEBI:30013"/>
        <dbReference type="ChEBI" id="CHEBI:30616"/>
        <dbReference type="ChEBI" id="CHEBI:61977"/>
        <dbReference type="ChEBI" id="CHEBI:456216"/>
        <dbReference type="EC" id="2.7.11.1"/>
    </reaction>
</comment>
<evidence type="ECO:0000256" key="9">
    <source>
        <dbReference type="ARBA" id="ARBA00022729"/>
    </source>
</evidence>
<keyword evidence="14 22" id="KW-1133">Transmembrane helix</keyword>
<dbReference type="PROSITE" id="PS50011">
    <property type="entry name" value="PROTEIN_KINASE_DOM"/>
    <property type="match status" value="1"/>
</dbReference>
<dbReference type="InterPro" id="IPR000719">
    <property type="entry name" value="Prot_kinase_dom"/>
</dbReference>
<comment type="subcellular location">
    <subcellularLocation>
        <location evidence="1">Cell membrane</location>
        <topology evidence="1">Single-pass membrane protein</topology>
    </subcellularLocation>
</comment>
<keyword evidence="3" id="KW-1003">Cell membrane</keyword>
<dbReference type="InterPro" id="IPR001245">
    <property type="entry name" value="Ser-Thr/Tyr_kinase_cat_dom"/>
</dbReference>
<keyword evidence="7" id="KW-0808">Transferase</keyword>
<dbReference type="Pfam" id="PF00069">
    <property type="entry name" value="Pkinase"/>
    <property type="match status" value="1"/>
</dbReference>
<comment type="similarity">
    <text evidence="21">Belongs to the protein kinase superfamily.</text>
</comment>
<dbReference type="Gene3D" id="3.30.200.20">
    <property type="entry name" value="Phosphorylase Kinase, domain 1"/>
    <property type="match status" value="1"/>
</dbReference>
<evidence type="ECO:0000256" key="12">
    <source>
        <dbReference type="ARBA" id="ARBA00022777"/>
    </source>
</evidence>
<keyword evidence="25" id="KW-1185">Reference proteome</keyword>
<feature type="domain" description="Protein kinase" evidence="23">
    <location>
        <begin position="86"/>
        <end position="395"/>
    </location>
</feature>
<dbReference type="Proteomes" id="UP001604277">
    <property type="component" value="Unassembled WGS sequence"/>
</dbReference>
<keyword evidence="11 20" id="KW-0547">Nucleotide-binding</keyword>
<evidence type="ECO:0000256" key="11">
    <source>
        <dbReference type="ARBA" id="ARBA00022741"/>
    </source>
</evidence>
<dbReference type="PANTHER" id="PTHR48055:SF36">
    <property type="entry name" value="PROTEIN KINASE, PLANT-TYPE, PUTATIVE-RELATED"/>
    <property type="match status" value="1"/>
</dbReference>
<keyword evidence="17" id="KW-0325">Glycoprotein</keyword>
<evidence type="ECO:0000256" key="18">
    <source>
        <dbReference type="ARBA" id="ARBA00047899"/>
    </source>
</evidence>
<dbReference type="InterPro" id="IPR008271">
    <property type="entry name" value="Ser/Thr_kinase_AS"/>
</dbReference>
<reference evidence="25" key="1">
    <citation type="submission" date="2024-07" db="EMBL/GenBank/DDBJ databases">
        <title>Two chromosome-level genome assemblies of Korean endemic species Abeliophyllum distichum and Forsythia ovata (Oleaceae).</title>
        <authorList>
            <person name="Jang H."/>
        </authorList>
    </citation>
    <scope>NUCLEOTIDE SEQUENCE [LARGE SCALE GENOMIC DNA]</scope>
</reference>
<feature type="binding site" evidence="20">
    <location>
        <position position="114"/>
    </location>
    <ligand>
        <name>ATP</name>
        <dbReference type="ChEBI" id="CHEBI:30616"/>
    </ligand>
</feature>
<accession>A0ABD1W448</accession>
<evidence type="ECO:0000256" key="16">
    <source>
        <dbReference type="ARBA" id="ARBA00023170"/>
    </source>
</evidence>
<dbReference type="GO" id="GO:0005524">
    <property type="term" value="F:ATP binding"/>
    <property type="evidence" value="ECO:0007669"/>
    <property type="project" value="UniProtKB-UniRule"/>
</dbReference>
<keyword evidence="4 21" id="KW-0723">Serine/threonine-protein kinase</keyword>
<evidence type="ECO:0000256" key="3">
    <source>
        <dbReference type="ARBA" id="ARBA00022475"/>
    </source>
</evidence>
<keyword evidence="5" id="KW-0597">Phosphoprotein</keyword>
<keyword evidence="6" id="KW-0433">Leucine-rich repeat</keyword>
<dbReference type="InterPro" id="IPR051564">
    <property type="entry name" value="LRR_receptor-like_kinase"/>
</dbReference>
<evidence type="ECO:0000256" key="1">
    <source>
        <dbReference type="ARBA" id="ARBA00004162"/>
    </source>
</evidence>
<keyword evidence="10" id="KW-0677">Repeat</keyword>
<keyword evidence="16" id="KW-0675">Receptor</keyword>
<dbReference type="EC" id="2.7.11.1" evidence="2"/>
<dbReference type="GO" id="GO:0005886">
    <property type="term" value="C:plasma membrane"/>
    <property type="evidence" value="ECO:0007669"/>
    <property type="project" value="UniProtKB-SubCell"/>
</dbReference>
<evidence type="ECO:0000256" key="20">
    <source>
        <dbReference type="PROSITE-ProRule" id="PRU10141"/>
    </source>
</evidence>
<evidence type="ECO:0000256" key="19">
    <source>
        <dbReference type="ARBA" id="ARBA00048679"/>
    </source>
</evidence>
<comment type="catalytic activity">
    <reaction evidence="19">
        <text>L-seryl-[protein] + ATP = O-phospho-L-seryl-[protein] + ADP + H(+)</text>
        <dbReference type="Rhea" id="RHEA:17989"/>
        <dbReference type="Rhea" id="RHEA-COMP:9863"/>
        <dbReference type="Rhea" id="RHEA-COMP:11604"/>
        <dbReference type="ChEBI" id="CHEBI:15378"/>
        <dbReference type="ChEBI" id="CHEBI:29999"/>
        <dbReference type="ChEBI" id="CHEBI:30616"/>
        <dbReference type="ChEBI" id="CHEBI:83421"/>
        <dbReference type="ChEBI" id="CHEBI:456216"/>
        <dbReference type="EC" id="2.7.11.1"/>
    </reaction>
</comment>
<gene>
    <name evidence="24" type="ORF">Fot_13674</name>
</gene>
<evidence type="ECO:0000256" key="5">
    <source>
        <dbReference type="ARBA" id="ARBA00022553"/>
    </source>
</evidence>
<organism evidence="24 25">
    <name type="scientific">Forsythia ovata</name>
    <dbReference type="NCBI Taxonomy" id="205694"/>
    <lineage>
        <taxon>Eukaryota</taxon>
        <taxon>Viridiplantae</taxon>
        <taxon>Streptophyta</taxon>
        <taxon>Embryophyta</taxon>
        <taxon>Tracheophyta</taxon>
        <taxon>Spermatophyta</taxon>
        <taxon>Magnoliopsida</taxon>
        <taxon>eudicotyledons</taxon>
        <taxon>Gunneridae</taxon>
        <taxon>Pentapetalae</taxon>
        <taxon>asterids</taxon>
        <taxon>lamiids</taxon>
        <taxon>Lamiales</taxon>
        <taxon>Oleaceae</taxon>
        <taxon>Forsythieae</taxon>
        <taxon>Forsythia</taxon>
    </lineage>
</organism>
<dbReference type="AlphaFoldDB" id="A0ABD1W448"/>
<comment type="caution">
    <text evidence="24">The sequence shown here is derived from an EMBL/GenBank/DDBJ whole genome shotgun (WGS) entry which is preliminary data.</text>
</comment>
<dbReference type="Gene3D" id="1.10.510.10">
    <property type="entry name" value="Transferase(Phosphotransferase) domain 1"/>
    <property type="match status" value="1"/>
</dbReference>
<dbReference type="InterPro" id="IPR011009">
    <property type="entry name" value="Kinase-like_dom_sf"/>
</dbReference>
<dbReference type="PIRSF" id="PIRSF000654">
    <property type="entry name" value="Integrin-linked_kinase"/>
    <property type="match status" value="1"/>
</dbReference>
<dbReference type="EMBL" id="JBFOLJ010000004">
    <property type="protein sequence ID" value="KAL2544441.1"/>
    <property type="molecule type" value="Genomic_DNA"/>
</dbReference>
<dbReference type="FunFam" id="3.30.200.20:FF:000661">
    <property type="entry name" value="Serine-threonine protein kinase plant-type"/>
    <property type="match status" value="1"/>
</dbReference>
<evidence type="ECO:0000256" key="2">
    <source>
        <dbReference type="ARBA" id="ARBA00012513"/>
    </source>
</evidence>